<feature type="region of interest" description="Disordered" evidence="1">
    <location>
        <begin position="1"/>
        <end position="67"/>
    </location>
</feature>
<feature type="non-terminal residue" evidence="2">
    <location>
        <position position="1"/>
    </location>
</feature>
<feature type="compositionally biased region" description="Polar residues" evidence="1">
    <location>
        <begin position="35"/>
        <end position="67"/>
    </location>
</feature>
<evidence type="ECO:0000313" key="2">
    <source>
        <dbReference type="EMBL" id="ETE57211.1"/>
    </source>
</evidence>
<evidence type="ECO:0000256" key="1">
    <source>
        <dbReference type="SAM" id="MobiDB-lite"/>
    </source>
</evidence>
<sequence length="67" mass="7530">MVQQVTQGKKNHSLQPRNQMSYLQAAKRAHPSLQRLPSEQFNGRGTLTVQSLTRPSTADNRTKLLQG</sequence>
<gene>
    <name evidence="2" type="ORF">L345_17072</name>
</gene>
<reference evidence="2 3" key="1">
    <citation type="journal article" date="2013" name="Proc. Natl. Acad. Sci. U.S.A.">
        <title>The king cobra genome reveals dynamic gene evolution and adaptation in the snake venom system.</title>
        <authorList>
            <person name="Vonk F.J."/>
            <person name="Casewell N.R."/>
            <person name="Henkel C.V."/>
            <person name="Heimberg A.M."/>
            <person name="Jansen H.J."/>
            <person name="McCleary R.J."/>
            <person name="Kerkkamp H.M."/>
            <person name="Vos R.A."/>
            <person name="Guerreiro I."/>
            <person name="Calvete J.J."/>
            <person name="Wuster W."/>
            <person name="Woods A.E."/>
            <person name="Logan J.M."/>
            <person name="Harrison R.A."/>
            <person name="Castoe T.A."/>
            <person name="de Koning A.P."/>
            <person name="Pollock D.D."/>
            <person name="Yandell M."/>
            <person name="Calderon D."/>
            <person name="Renjifo C."/>
            <person name="Currier R.B."/>
            <person name="Salgado D."/>
            <person name="Pla D."/>
            <person name="Sanz L."/>
            <person name="Hyder A.S."/>
            <person name="Ribeiro J.M."/>
            <person name="Arntzen J.W."/>
            <person name="van den Thillart G.E."/>
            <person name="Boetzer M."/>
            <person name="Pirovano W."/>
            <person name="Dirks R.P."/>
            <person name="Spaink H.P."/>
            <person name="Duboule D."/>
            <person name="McGlinn E."/>
            <person name="Kini R.M."/>
            <person name="Richardson M.K."/>
        </authorList>
    </citation>
    <scope>NUCLEOTIDE SEQUENCE</scope>
    <source>
        <tissue evidence="2">Blood</tissue>
    </source>
</reference>
<comment type="caution">
    <text evidence="2">The sequence shown here is derived from an EMBL/GenBank/DDBJ whole genome shotgun (WGS) entry which is preliminary data.</text>
</comment>
<organism evidence="2 3">
    <name type="scientific">Ophiophagus hannah</name>
    <name type="common">King cobra</name>
    <name type="synonym">Naja hannah</name>
    <dbReference type="NCBI Taxonomy" id="8665"/>
    <lineage>
        <taxon>Eukaryota</taxon>
        <taxon>Metazoa</taxon>
        <taxon>Chordata</taxon>
        <taxon>Craniata</taxon>
        <taxon>Vertebrata</taxon>
        <taxon>Euteleostomi</taxon>
        <taxon>Lepidosauria</taxon>
        <taxon>Squamata</taxon>
        <taxon>Bifurcata</taxon>
        <taxon>Unidentata</taxon>
        <taxon>Episquamata</taxon>
        <taxon>Toxicofera</taxon>
        <taxon>Serpentes</taxon>
        <taxon>Colubroidea</taxon>
        <taxon>Elapidae</taxon>
        <taxon>Elapinae</taxon>
        <taxon>Ophiophagus</taxon>
    </lineage>
</organism>
<name>V8N5N5_OPHHA</name>
<evidence type="ECO:0000313" key="3">
    <source>
        <dbReference type="Proteomes" id="UP000018936"/>
    </source>
</evidence>
<protein>
    <submittedName>
        <fullName evidence="2">Uncharacterized protein</fullName>
    </submittedName>
</protein>
<proteinExistence type="predicted"/>
<dbReference type="EMBL" id="AZIM01009253">
    <property type="protein sequence ID" value="ETE57211.1"/>
    <property type="molecule type" value="Genomic_DNA"/>
</dbReference>
<keyword evidence="3" id="KW-1185">Reference proteome</keyword>
<dbReference type="Proteomes" id="UP000018936">
    <property type="component" value="Unassembled WGS sequence"/>
</dbReference>
<dbReference type="AlphaFoldDB" id="V8N5N5"/>
<accession>V8N5N5</accession>
<feature type="compositionally biased region" description="Polar residues" evidence="1">
    <location>
        <begin position="1"/>
        <end position="22"/>
    </location>
</feature>